<evidence type="ECO:0000313" key="4">
    <source>
        <dbReference type="EMBL" id="EHQ34782.1"/>
    </source>
</evidence>
<dbReference type="HOGENOM" id="CLU_070010_4_0_2"/>
<keyword evidence="5" id="KW-1185">Reference proteome</keyword>
<dbReference type="OrthoDB" id="28313at2157"/>
<dbReference type="Proteomes" id="UP000005741">
    <property type="component" value="Chromosome"/>
</dbReference>
<dbReference type="InterPro" id="IPR036866">
    <property type="entry name" value="RibonucZ/Hydroxyglut_hydro"/>
</dbReference>
<dbReference type="InParanoid" id="H1Z3I7"/>
<evidence type="ECO:0000256" key="1">
    <source>
        <dbReference type="ARBA" id="ARBA00022801"/>
    </source>
</evidence>
<evidence type="ECO:0000259" key="3">
    <source>
        <dbReference type="SMART" id="SM00849"/>
    </source>
</evidence>
<feature type="domain" description="Metallo-beta-lactamase" evidence="3">
    <location>
        <begin position="7"/>
        <end position="180"/>
    </location>
</feature>
<dbReference type="RefSeq" id="WP_004076483.1">
    <property type="nucleotide sequence ID" value="NZ_CM001436.1"/>
</dbReference>
<evidence type="ECO:0000313" key="5">
    <source>
        <dbReference type="Proteomes" id="UP000005741"/>
    </source>
</evidence>
<name>H1Z3I7_9EURY</name>
<dbReference type="AlphaFoldDB" id="H1Z3I7"/>
<comment type="similarity">
    <text evidence="2">Belongs to the UPF0173 family.</text>
</comment>
<dbReference type="PANTHER" id="PTHR43546:SF3">
    <property type="entry name" value="UPF0173 METAL-DEPENDENT HYDROLASE MJ1163"/>
    <property type="match status" value="1"/>
</dbReference>
<dbReference type="InterPro" id="IPR050114">
    <property type="entry name" value="UPF0173_UPF0282_UlaG_hydrolase"/>
</dbReference>
<sequence>MKIKWLGHSCFYLEGSKRILIDPFMPYGSFDCMPDIVAVTHGHGDHLGETVSLNKLTVCPNELAKYLSERGLETEPMNIGGSIEVLGVRFTMVPALHSSWFEMGGEGAYGGPASGFVIEMDGVSVYHAGDTGLFSDMKLIHDLYHPDVALLPIGDRFTMGPAEAMMAAEFVGAPLVIPMHYNTFPPIEQDAGEFKRAIETVTDMKVCVMNPGDEIDPEDYLKE</sequence>
<organism evidence="4 5">
    <name type="scientific">Methanoplanus limicola DSM 2279</name>
    <dbReference type="NCBI Taxonomy" id="937775"/>
    <lineage>
        <taxon>Archaea</taxon>
        <taxon>Methanobacteriati</taxon>
        <taxon>Methanobacteriota</taxon>
        <taxon>Stenosarchaea group</taxon>
        <taxon>Methanomicrobia</taxon>
        <taxon>Methanomicrobiales</taxon>
        <taxon>Methanomicrobiaceae</taxon>
        <taxon>Methanoplanus</taxon>
    </lineage>
</organism>
<dbReference type="InterPro" id="IPR022877">
    <property type="entry name" value="UPF0173"/>
</dbReference>
<dbReference type="NCBIfam" id="NF001911">
    <property type="entry name" value="PRK00685.1"/>
    <property type="match status" value="1"/>
</dbReference>
<dbReference type="PATRIC" id="fig|937775.9.peg.767"/>
<accession>H1Z3I7</accession>
<gene>
    <name evidence="4" type="ORF">Metlim_0659</name>
</gene>
<dbReference type="STRING" id="937775.Metlim_0659"/>
<reference evidence="4 5" key="1">
    <citation type="submission" date="2011-10" db="EMBL/GenBank/DDBJ databases">
        <title>The Improved High-Quality Draft genome of Methanoplanus limicola DSM 2279.</title>
        <authorList>
            <consortium name="US DOE Joint Genome Institute (JGI-PGF)"/>
            <person name="Lucas S."/>
            <person name="Copeland A."/>
            <person name="Lapidus A."/>
            <person name="Glavina del Rio T."/>
            <person name="Dalin E."/>
            <person name="Tice H."/>
            <person name="Bruce D."/>
            <person name="Goodwin L."/>
            <person name="Pitluck S."/>
            <person name="Peters L."/>
            <person name="Mikhailova N."/>
            <person name="Lu M."/>
            <person name="Kyrpides N."/>
            <person name="Mavromatis K."/>
            <person name="Ivanova N."/>
            <person name="Markowitz V."/>
            <person name="Cheng J.-F."/>
            <person name="Hugenholtz P."/>
            <person name="Woyke T."/>
            <person name="Wu D."/>
            <person name="Wirth R."/>
            <person name="Brambilla E.-M."/>
            <person name="Klenk H.-P."/>
            <person name="Eisen J.A."/>
        </authorList>
    </citation>
    <scope>NUCLEOTIDE SEQUENCE [LARGE SCALE GENOMIC DNA]</scope>
    <source>
        <strain evidence="4 5">DSM 2279</strain>
    </source>
</reference>
<protein>
    <recommendedName>
        <fullName evidence="2">UPF0173 metal-dependent hydrolase Metlim_0659</fullName>
    </recommendedName>
</protein>
<keyword evidence="1 2" id="KW-0378">Hydrolase</keyword>
<dbReference type="SMART" id="SM00849">
    <property type="entry name" value="Lactamase_B"/>
    <property type="match status" value="1"/>
</dbReference>
<evidence type="ECO:0000256" key="2">
    <source>
        <dbReference type="HAMAP-Rule" id="MF_00457"/>
    </source>
</evidence>
<dbReference type="Pfam" id="PF13483">
    <property type="entry name" value="Lactamase_B_3"/>
    <property type="match status" value="1"/>
</dbReference>
<dbReference type="PANTHER" id="PTHR43546">
    <property type="entry name" value="UPF0173 METAL-DEPENDENT HYDROLASE MJ1163-RELATED"/>
    <property type="match status" value="1"/>
</dbReference>
<dbReference type="Gene3D" id="3.60.15.10">
    <property type="entry name" value="Ribonuclease Z/Hydroxyacylglutathione hydrolase-like"/>
    <property type="match status" value="1"/>
</dbReference>
<dbReference type="HAMAP" id="MF_00457">
    <property type="entry name" value="UPF0173"/>
    <property type="match status" value="1"/>
</dbReference>
<dbReference type="InterPro" id="IPR001279">
    <property type="entry name" value="Metallo-B-lactamas"/>
</dbReference>
<dbReference type="EMBL" id="CM001436">
    <property type="protein sequence ID" value="EHQ34782.1"/>
    <property type="molecule type" value="Genomic_DNA"/>
</dbReference>
<dbReference type="SUPFAM" id="SSF56281">
    <property type="entry name" value="Metallo-hydrolase/oxidoreductase"/>
    <property type="match status" value="1"/>
</dbReference>
<dbReference type="GO" id="GO:0016787">
    <property type="term" value="F:hydrolase activity"/>
    <property type="evidence" value="ECO:0007669"/>
    <property type="project" value="UniProtKB-UniRule"/>
</dbReference>
<proteinExistence type="inferred from homology"/>